<proteinExistence type="predicted"/>
<evidence type="ECO:0000259" key="2">
    <source>
        <dbReference type="PROSITE" id="PS00036"/>
    </source>
</evidence>
<reference evidence="3 4" key="1">
    <citation type="submission" date="2024-05" db="EMBL/GenBank/DDBJ databases">
        <title>Long read based assembly of the Candida bracarensis genome reveals expanded adhesin content.</title>
        <authorList>
            <person name="Marcet-Houben M."/>
            <person name="Ksiezopolska E."/>
            <person name="Gabaldon T."/>
        </authorList>
    </citation>
    <scope>NUCLEOTIDE SEQUENCE [LARGE SCALE GENOMIC DNA]</scope>
    <source>
        <strain evidence="3 4">CBM6</strain>
    </source>
</reference>
<dbReference type="PROSITE" id="PS00036">
    <property type="entry name" value="BZIP_BASIC"/>
    <property type="match status" value="1"/>
</dbReference>
<dbReference type="Gene3D" id="1.20.5.170">
    <property type="match status" value="1"/>
</dbReference>
<protein>
    <submittedName>
        <fullName evidence="3">Transcriptional activator HAC1</fullName>
    </submittedName>
</protein>
<dbReference type="Proteomes" id="UP001623330">
    <property type="component" value="Unassembled WGS sequence"/>
</dbReference>
<feature type="coiled-coil region" evidence="1">
    <location>
        <begin position="34"/>
        <end position="89"/>
    </location>
</feature>
<dbReference type="InterPro" id="IPR004827">
    <property type="entry name" value="bZIP"/>
</dbReference>
<keyword evidence="1" id="KW-0175">Coiled coil</keyword>
<dbReference type="SUPFAM" id="SSF57959">
    <property type="entry name" value="Leucine zipper domain"/>
    <property type="match status" value="1"/>
</dbReference>
<sequence>MSDAMKSKPVNAFKLERILNPGDDAPFETWMTPRKRAKTDKEREIRKIQKVLRNRRAARNSRVRKRKHVETLEKKCSIMRQIIDELQDKINVEFLLSDKDMWKFYRQLEWQTDLVTSTPTVFTVTSNKYTRSEPILALGRGKELDDCCTTGENNKSHIKASLVGGTQIGTKPENSISQSIFVRDIGQLTPLTSENATQSISPHINLSDCTTDGRSDSIIEYTPLTLFMSTSDKFANKANRVASVSRTPIQWFTPTESQSTHLNSDNQSCILTAFDSAETSENSMEISDQFNMDHYKEFSNGFH</sequence>
<accession>A0ABR4NT22</accession>
<evidence type="ECO:0000256" key="1">
    <source>
        <dbReference type="SAM" id="Coils"/>
    </source>
</evidence>
<name>A0ABR4NT22_9SACH</name>
<keyword evidence="4" id="KW-1185">Reference proteome</keyword>
<organism evidence="3 4">
    <name type="scientific">Nakaseomyces bracarensis</name>
    <dbReference type="NCBI Taxonomy" id="273131"/>
    <lineage>
        <taxon>Eukaryota</taxon>
        <taxon>Fungi</taxon>
        <taxon>Dikarya</taxon>
        <taxon>Ascomycota</taxon>
        <taxon>Saccharomycotina</taxon>
        <taxon>Saccharomycetes</taxon>
        <taxon>Saccharomycetales</taxon>
        <taxon>Saccharomycetaceae</taxon>
        <taxon>Nakaseomyces</taxon>
    </lineage>
</organism>
<dbReference type="EMBL" id="JBEVYD010000006">
    <property type="protein sequence ID" value="KAL3231587.1"/>
    <property type="molecule type" value="Genomic_DNA"/>
</dbReference>
<gene>
    <name evidence="3" type="ORF">RNJ44_00122</name>
</gene>
<dbReference type="SMART" id="SM00338">
    <property type="entry name" value="BRLZ"/>
    <property type="match status" value="1"/>
</dbReference>
<feature type="domain" description="BZIP" evidence="2">
    <location>
        <begin position="50"/>
        <end position="64"/>
    </location>
</feature>
<evidence type="ECO:0000313" key="3">
    <source>
        <dbReference type="EMBL" id="KAL3231587.1"/>
    </source>
</evidence>
<dbReference type="InterPro" id="IPR046347">
    <property type="entry name" value="bZIP_sf"/>
</dbReference>
<comment type="caution">
    <text evidence="3">The sequence shown here is derived from an EMBL/GenBank/DDBJ whole genome shotgun (WGS) entry which is preliminary data.</text>
</comment>
<evidence type="ECO:0000313" key="4">
    <source>
        <dbReference type="Proteomes" id="UP001623330"/>
    </source>
</evidence>